<dbReference type="InterPro" id="IPR004389">
    <property type="entry name" value="Ribosomal_uL18_bac-type"/>
</dbReference>
<comment type="function">
    <text evidence="7">This is one of the proteins that bind and probably mediate the attachment of the 5S RNA into the large ribosomal subunit, where it forms part of the central protuberance.</text>
</comment>
<comment type="similarity">
    <text evidence="1 7">Belongs to the universal ribosomal protein uL18 family.</text>
</comment>
<comment type="caution">
    <text evidence="9">The sequence shown here is derived from an EMBL/GenBank/DDBJ whole genome shotgun (WGS) entry which is preliminary data.</text>
</comment>
<keyword evidence="3 7" id="KW-0694">RNA-binding</keyword>
<gene>
    <name evidence="7" type="primary">rplR</name>
    <name evidence="9" type="ORF">A2856_03940</name>
</gene>
<evidence type="ECO:0000256" key="8">
    <source>
        <dbReference type="SAM" id="MobiDB-lite"/>
    </source>
</evidence>
<feature type="compositionally biased region" description="Basic residues" evidence="8">
    <location>
        <begin position="1"/>
        <end position="24"/>
    </location>
</feature>
<evidence type="ECO:0000313" key="9">
    <source>
        <dbReference type="EMBL" id="OGL67183.1"/>
    </source>
</evidence>
<evidence type="ECO:0000256" key="7">
    <source>
        <dbReference type="HAMAP-Rule" id="MF_01337"/>
    </source>
</evidence>
<keyword evidence="5 7" id="KW-0687">Ribonucleoprotein</keyword>
<feature type="region of interest" description="Disordered" evidence="8">
    <location>
        <begin position="1"/>
        <end position="30"/>
    </location>
</feature>
<proteinExistence type="inferred from homology"/>
<dbReference type="Pfam" id="PF00861">
    <property type="entry name" value="Ribosomal_L18p"/>
    <property type="match status" value="1"/>
</dbReference>
<dbReference type="GO" id="GO:0022625">
    <property type="term" value="C:cytosolic large ribosomal subunit"/>
    <property type="evidence" value="ECO:0007669"/>
    <property type="project" value="TreeGrafter"/>
</dbReference>
<dbReference type="SUPFAM" id="SSF53137">
    <property type="entry name" value="Translational machinery components"/>
    <property type="match status" value="1"/>
</dbReference>
<sequence>MTKTIRNKRASAARRAHRVRARIRGTKEAPRLSVKRSAKHIYAQLIDDDARRTLCASSDLEAKASGKPLEVAKAVGRALGEKAKALGVSMAVFDRGSYRYHGRVAALADGAREVGLNF</sequence>
<dbReference type="GO" id="GO:0006412">
    <property type="term" value="P:translation"/>
    <property type="evidence" value="ECO:0007669"/>
    <property type="project" value="UniProtKB-UniRule"/>
</dbReference>
<organism evidence="9 10">
    <name type="scientific">Candidatus Uhrbacteria bacterium RIFCSPHIGHO2_01_FULL_63_20</name>
    <dbReference type="NCBI Taxonomy" id="1802385"/>
    <lineage>
        <taxon>Bacteria</taxon>
        <taxon>Candidatus Uhriibacteriota</taxon>
    </lineage>
</organism>
<evidence type="ECO:0000256" key="5">
    <source>
        <dbReference type="ARBA" id="ARBA00023274"/>
    </source>
</evidence>
<dbReference type="InterPro" id="IPR005484">
    <property type="entry name" value="Ribosomal_uL18_bac/plant/anim"/>
</dbReference>
<dbReference type="GO" id="GO:0008097">
    <property type="term" value="F:5S rRNA binding"/>
    <property type="evidence" value="ECO:0007669"/>
    <property type="project" value="TreeGrafter"/>
</dbReference>
<keyword evidence="2 7" id="KW-0699">rRNA-binding</keyword>
<protein>
    <recommendedName>
        <fullName evidence="6 7">Large ribosomal subunit protein uL18</fullName>
    </recommendedName>
</protein>
<reference evidence="9 10" key="1">
    <citation type="journal article" date="2016" name="Nat. Commun.">
        <title>Thousands of microbial genomes shed light on interconnected biogeochemical processes in an aquifer system.</title>
        <authorList>
            <person name="Anantharaman K."/>
            <person name="Brown C.T."/>
            <person name="Hug L.A."/>
            <person name="Sharon I."/>
            <person name="Castelle C.J."/>
            <person name="Probst A.J."/>
            <person name="Thomas B.C."/>
            <person name="Singh A."/>
            <person name="Wilkins M.J."/>
            <person name="Karaoz U."/>
            <person name="Brodie E.L."/>
            <person name="Williams K.H."/>
            <person name="Hubbard S.S."/>
            <person name="Banfield J.F."/>
        </authorList>
    </citation>
    <scope>NUCLEOTIDE SEQUENCE [LARGE SCALE GENOMIC DNA]</scope>
</reference>
<evidence type="ECO:0000256" key="2">
    <source>
        <dbReference type="ARBA" id="ARBA00022730"/>
    </source>
</evidence>
<dbReference type="InterPro" id="IPR057268">
    <property type="entry name" value="Ribosomal_L18"/>
</dbReference>
<dbReference type="Proteomes" id="UP000177885">
    <property type="component" value="Unassembled WGS sequence"/>
</dbReference>
<evidence type="ECO:0000256" key="4">
    <source>
        <dbReference type="ARBA" id="ARBA00022980"/>
    </source>
</evidence>
<evidence type="ECO:0000313" key="10">
    <source>
        <dbReference type="Proteomes" id="UP000177885"/>
    </source>
</evidence>
<dbReference type="EMBL" id="MGDT01000003">
    <property type="protein sequence ID" value="OGL67183.1"/>
    <property type="molecule type" value="Genomic_DNA"/>
</dbReference>
<dbReference type="Gene3D" id="3.30.420.100">
    <property type="match status" value="1"/>
</dbReference>
<dbReference type="STRING" id="1802385.A2856_03940"/>
<comment type="subunit">
    <text evidence="7">Part of the 50S ribosomal subunit; part of the 5S rRNA/L5/L18/L25 subcomplex. Contacts the 5S and 23S rRNAs.</text>
</comment>
<dbReference type="HAMAP" id="MF_01337_B">
    <property type="entry name" value="Ribosomal_uL18_B"/>
    <property type="match status" value="1"/>
</dbReference>
<dbReference type="FunFam" id="3.30.420.100:FF:000001">
    <property type="entry name" value="50S ribosomal protein L18"/>
    <property type="match status" value="1"/>
</dbReference>
<dbReference type="PANTHER" id="PTHR12899:SF3">
    <property type="entry name" value="LARGE RIBOSOMAL SUBUNIT PROTEIN UL18M"/>
    <property type="match status" value="1"/>
</dbReference>
<evidence type="ECO:0000256" key="6">
    <source>
        <dbReference type="ARBA" id="ARBA00035197"/>
    </source>
</evidence>
<evidence type="ECO:0000256" key="3">
    <source>
        <dbReference type="ARBA" id="ARBA00022884"/>
    </source>
</evidence>
<dbReference type="PANTHER" id="PTHR12899">
    <property type="entry name" value="39S RIBOSOMAL PROTEIN L18, MITOCHONDRIAL"/>
    <property type="match status" value="1"/>
</dbReference>
<dbReference type="GO" id="GO:0003735">
    <property type="term" value="F:structural constituent of ribosome"/>
    <property type="evidence" value="ECO:0007669"/>
    <property type="project" value="InterPro"/>
</dbReference>
<dbReference type="CDD" id="cd00432">
    <property type="entry name" value="Ribosomal_L18_L5e"/>
    <property type="match status" value="1"/>
</dbReference>
<accession>A0A1F7TMG0</accession>
<dbReference type="AlphaFoldDB" id="A0A1F7TMG0"/>
<name>A0A1F7TMG0_9BACT</name>
<evidence type="ECO:0000256" key="1">
    <source>
        <dbReference type="ARBA" id="ARBA00007116"/>
    </source>
</evidence>
<keyword evidence="4 7" id="KW-0689">Ribosomal protein</keyword>
<dbReference type="NCBIfam" id="TIGR00060">
    <property type="entry name" value="L18_bact"/>
    <property type="match status" value="1"/>
</dbReference>